<comment type="caution">
    <text evidence="4">The sequence shown here is derived from an EMBL/GenBank/DDBJ whole genome shotgun (WGS) entry which is preliminary data.</text>
</comment>
<dbReference type="SUPFAM" id="SSF55961">
    <property type="entry name" value="Bet v1-like"/>
    <property type="match status" value="1"/>
</dbReference>
<evidence type="ECO:0000259" key="3">
    <source>
        <dbReference type="Pfam" id="PF08327"/>
    </source>
</evidence>
<comment type="similarity">
    <text evidence="1">Belongs to the AHA1 family.</text>
</comment>
<feature type="region of interest" description="Disordered" evidence="2">
    <location>
        <begin position="139"/>
        <end position="201"/>
    </location>
</feature>
<dbReference type="EMBL" id="CAJRAU010000007">
    <property type="protein sequence ID" value="CAG5072994.1"/>
    <property type="molecule type" value="Genomic_DNA"/>
</dbReference>
<proteinExistence type="inferred from homology"/>
<dbReference type="Proteomes" id="UP000679725">
    <property type="component" value="Unassembled WGS sequence"/>
</dbReference>
<dbReference type="Pfam" id="PF08327">
    <property type="entry name" value="AHSA1"/>
    <property type="match status" value="1"/>
</dbReference>
<evidence type="ECO:0000256" key="2">
    <source>
        <dbReference type="SAM" id="MobiDB-lite"/>
    </source>
</evidence>
<feature type="domain" description="Activator of Hsp90 ATPase homologue 1/2-like C-terminal" evidence="3">
    <location>
        <begin position="18"/>
        <end position="144"/>
    </location>
</feature>
<sequence>MEMDQNNNVLEIERDFDVDVATLFAAWTEAEQLKKWWKPMGETITDVKNELREGGAVEYYVGDADLEITGTYSEVVPGEKLVYTWVWNMNDEGSESGYTLHITFTSEGEGSRLRVVQEGFSGPEFLSPHQEGWEKGLNDLTSYLSSNGDNTDSATSQEAESETHTSENTNQPENAHQSEAEAADQSGGYDGLPEQAKVGGG</sequence>
<protein>
    <recommendedName>
        <fullName evidence="3">Activator of Hsp90 ATPase homologue 1/2-like C-terminal domain-containing protein</fullName>
    </recommendedName>
</protein>
<dbReference type="InterPro" id="IPR023393">
    <property type="entry name" value="START-like_dom_sf"/>
</dbReference>
<name>A0ABN7RDQ3_9BACT</name>
<keyword evidence="5" id="KW-1185">Reference proteome</keyword>
<feature type="compositionally biased region" description="Polar residues" evidence="2">
    <location>
        <begin position="139"/>
        <end position="158"/>
    </location>
</feature>
<gene>
    <name evidence="4" type="ORF">DYBT9623_04525</name>
</gene>
<dbReference type="InterPro" id="IPR013538">
    <property type="entry name" value="ASHA1/2-like_C"/>
</dbReference>
<dbReference type="Gene3D" id="3.30.530.20">
    <property type="match status" value="1"/>
</dbReference>
<accession>A0ABN7RDQ3</accession>
<organism evidence="4 5">
    <name type="scientific">Dyadobacter linearis</name>
    <dbReference type="NCBI Taxonomy" id="2823330"/>
    <lineage>
        <taxon>Bacteria</taxon>
        <taxon>Pseudomonadati</taxon>
        <taxon>Bacteroidota</taxon>
        <taxon>Cytophagia</taxon>
        <taxon>Cytophagales</taxon>
        <taxon>Spirosomataceae</taxon>
        <taxon>Dyadobacter</taxon>
    </lineage>
</organism>
<evidence type="ECO:0000313" key="4">
    <source>
        <dbReference type="EMBL" id="CAG5072994.1"/>
    </source>
</evidence>
<evidence type="ECO:0000313" key="5">
    <source>
        <dbReference type="Proteomes" id="UP000679725"/>
    </source>
</evidence>
<reference evidence="4 5" key="1">
    <citation type="submission" date="2021-04" db="EMBL/GenBank/DDBJ databases">
        <authorList>
            <person name="Rodrigo-Torres L."/>
            <person name="Arahal R. D."/>
            <person name="Lucena T."/>
        </authorList>
    </citation>
    <scope>NUCLEOTIDE SEQUENCE [LARGE SCALE GENOMIC DNA]</scope>
    <source>
        <strain evidence="4 5">CECT 9623</strain>
    </source>
</reference>
<feature type="compositionally biased region" description="Polar residues" evidence="2">
    <location>
        <begin position="166"/>
        <end position="177"/>
    </location>
</feature>
<evidence type="ECO:0000256" key="1">
    <source>
        <dbReference type="ARBA" id="ARBA00006817"/>
    </source>
</evidence>
<dbReference type="CDD" id="cd07814">
    <property type="entry name" value="SRPBCC_CalC_Aha1-like"/>
    <property type="match status" value="1"/>
</dbReference>